<name>A0A914XWW6_9BILA</name>
<dbReference type="AlphaFoldDB" id="A0A914XWW6"/>
<keyword evidence="1" id="KW-1185">Reference proteome</keyword>
<accession>A0A914XWW6</accession>
<reference evidence="2" key="1">
    <citation type="submission" date="2022-11" db="UniProtKB">
        <authorList>
            <consortium name="WormBaseParasite"/>
        </authorList>
    </citation>
    <scope>IDENTIFICATION</scope>
</reference>
<proteinExistence type="predicted"/>
<evidence type="ECO:0000313" key="1">
    <source>
        <dbReference type="Proteomes" id="UP000887577"/>
    </source>
</evidence>
<sequence length="183" mass="21608">MFHKIDFVQKAQLSLQSETTVKFAENLQFACSKFDTWSYSYHIKDIKGDFVITRIARVFSDGTMWDNGYDKAKNFFGSDSVSLNHIFYITANIEMNEMVEEMCAVPYQLQIPFFRLKPLQLRHFYNAEIVLPGYDGLKFTYYVMKTKANIVEIYIKNPYDLHIQGKKDKCRKQTNINICYFFS</sequence>
<evidence type="ECO:0000313" key="2">
    <source>
        <dbReference type="WBParaSite" id="PSU_v2.g11462.t1"/>
    </source>
</evidence>
<dbReference type="Proteomes" id="UP000887577">
    <property type="component" value="Unplaced"/>
</dbReference>
<organism evidence="1 2">
    <name type="scientific">Panagrolaimus superbus</name>
    <dbReference type="NCBI Taxonomy" id="310955"/>
    <lineage>
        <taxon>Eukaryota</taxon>
        <taxon>Metazoa</taxon>
        <taxon>Ecdysozoa</taxon>
        <taxon>Nematoda</taxon>
        <taxon>Chromadorea</taxon>
        <taxon>Rhabditida</taxon>
        <taxon>Tylenchina</taxon>
        <taxon>Panagrolaimomorpha</taxon>
        <taxon>Panagrolaimoidea</taxon>
        <taxon>Panagrolaimidae</taxon>
        <taxon>Panagrolaimus</taxon>
    </lineage>
</organism>
<protein>
    <submittedName>
        <fullName evidence="2">Uncharacterized protein</fullName>
    </submittedName>
</protein>
<dbReference type="WBParaSite" id="PSU_v2.g11462.t1">
    <property type="protein sequence ID" value="PSU_v2.g11462.t1"/>
    <property type="gene ID" value="PSU_v2.g11462"/>
</dbReference>